<dbReference type="Pfam" id="PF17657">
    <property type="entry name" value="DNA_pol3_finger"/>
    <property type="match status" value="1"/>
</dbReference>
<dbReference type="Pfam" id="PF02811">
    <property type="entry name" value="PHP"/>
    <property type="match status" value="1"/>
</dbReference>
<evidence type="ECO:0000256" key="4">
    <source>
        <dbReference type="ARBA" id="ARBA00017273"/>
    </source>
</evidence>
<dbReference type="Pfam" id="PF01336">
    <property type="entry name" value="tRNA_anti-codon"/>
    <property type="match status" value="1"/>
</dbReference>
<reference evidence="16 17" key="1">
    <citation type="submission" date="2006-03" db="EMBL/GenBank/DDBJ databases">
        <authorList>
            <person name="Giovannoni S.J."/>
            <person name="Cho J.-C."/>
            <person name="Ferriera S."/>
            <person name="Johnson J."/>
            <person name="Kravitz S."/>
            <person name="Halpern A."/>
            <person name="Remington K."/>
            <person name="Beeson K."/>
            <person name="Tran B."/>
            <person name="Rogers Y.-H."/>
            <person name="Friedman R."/>
            <person name="Venter J.C."/>
        </authorList>
    </citation>
    <scope>NUCLEOTIDE SEQUENCE [LARGE SCALE GENOMIC DNA]</scope>
    <source>
        <strain evidence="16 17">HTCC2207</strain>
    </source>
</reference>
<feature type="region of interest" description="Disordered" evidence="14">
    <location>
        <begin position="446"/>
        <end position="471"/>
    </location>
</feature>
<evidence type="ECO:0000256" key="12">
    <source>
        <dbReference type="ARBA" id="ARBA00049244"/>
    </source>
</evidence>
<dbReference type="InterPro" id="IPR023073">
    <property type="entry name" value="DnaE2"/>
</dbReference>
<dbReference type="Gene3D" id="3.20.20.140">
    <property type="entry name" value="Metal-dependent hydrolases"/>
    <property type="match status" value="1"/>
</dbReference>
<dbReference type="OrthoDB" id="9803237at2"/>
<dbReference type="InterPro" id="IPR040982">
    <property type="entry name" value="DNA_pol3_finger"/>
</dbReference>
<dbReference type="CDD" id="cd04485">
    <property type="entry name" value="DnaE_OBF"/>
    <property type="match status" value="1"/>
</dbReference>
<evidence type="ECO:0000256" key="13">
    <source>
        <dbReference type="HAMAP-Rule" id="MF_01902"/>
    </source>
</evidence>
<dbReference type="Gene3D" id="1.10.150.870">
    <property type="match status" value="1"/>
</dbReference>
<dbReference type="InterPro" id="IPR016195">
    <property type="entry name" value="Pol/histidinol_Pase-like"/>
</dbReference>
<feature type="compositionally biased region" description="Basic and acidic residues" evidence="14">
    <location>
        <begin position="451"/>
        <end position="467"/>
    </location>
</feature>
<dbReference type="InterPro" id="IPR012340">
    <property type="entry name" value="NA-bd_OB-fold"/>
</dbReference>
<protein>
    <recommendedName>
        <fullName evidence="4 13">Error-prone DNA polymerase</fullName>
        <ecNumber evidence="3 13">2.7.7.7</ecNumber>
    </recommendedName>
</protein>
<proteinExistence type="inferred from homology"/>
<evidence type="ECO:0000313" key="17">
    <source>
        <dbReference type="Proteomes" id="UP000005555"/>
    </source>
</evidence>
<dbReference type="GO" id="GO:0008408">
    <property type="term" value="F:3'-5' exonuclease activity"/>
    <property type="evidence" value="ECO:0007669"/>
    <property type="project" value="InterPro"/>
</dbReference>
<evidence type="ECO:0000256" key="9">
    <source>
        <dbReference type="ARBA" id="ARBA00022763"/>
    </source>
</evidence>
<dbReference type="InterPro" id="IPR004365">
    <property type="entry name" value="NA-bd_OB_tRNA"/>
</dbReference>
<dbReference type="SUPFAM" id="SSF89550">
    <property type="entry name" value="PHP domain-like"/>
    <property type="match status" value="1"/>
</dbReference>
<evidence type="ECO:0000256" key="5">
    <source>
        <dbReference type="ARBA" id="ARBA00022490"/>
    </source>
</evidence>
<dbReference type="InterPro" id="IPR003141">
    <property type="entry name" value="Pol/His_phosphatase_N"/>
</dbReference>
<name>Q1YPP6_9GAMM</name>
<evidence type="ECO:0000256" key="14">
    <source>
        <dbReference type="SAM" id="MobiDB-lite"/>
    </source>
</evidence>
<comment type="catalytic activity">
    <reaction evidence="12 13">
        <text>DNA(n) + a 2'-deoxyribonucleoside 5'-triphosphate = DNA(n+1) + diphosphate</text>
        <dbReference type="Rhea" id="RHEA:22508"/>
        <dbReference type="Rhea" id="RHEA-COMP:17339"/>
        <dbReference type="Rhea" id="RHEA-COMP:17340"/>
        <dbReference type="ChEBI" id="CHEBI:33019"/>
        <dbReference type="ChEBI" id="CHEBI:61560"/>
        <dbReference type="ChEBI" id="CHEBI:173112"/>
        <dbReference type="EC" id="2.7.7.7"/>
    </reaction>
</comment>
<dbReference type="GO" id="GO:0006281">
    <property type="term" value="P:DNA repair"/>
    <property type="evidence" value="ECO:0007669"/>
    <property type="project" value="UniProtKB-UniRule"/>
</dbReference>
<dbReference type="InterPro" id="IPR004805">
    <property type="entry name" value="DnaE2/DnaE/PolC"/>
</dbReference>
<dbReference type="InterPro" id="IPR004013">
    <property type="entry name" value="PHP_dom"/>
</dbReference>
<dbReference type="GO" id="GO:0003676">
    <property type="term" value="F:nucleic acid binding"/>
    <property type="evidence" value="ECO:0007669"/>
    <property type="project" value="InterPro"/>
</dbReference>
<dbReference type="PANTHER" id="PTHR32294">
    <property type="entry name" value="DNA POLYMERASE III SUBUNIT ALPHA"/>
    <property type="match status" value="1"/>
</dbReference>
<keyword evidence="7 13" id="KW-0548">Nucleotidyltransferase</keyword>
<dbReference type="InterPro" id="IPR029460">
    <property type="entry name" value="DNAPol_HHH"/>
</dbReference>
<evidence type="ECO:0000256" key="1">
    <source>
        <dbReference type="ARBA" id="ARBA00004496"/>
    </source>
</evidence>
<dbReference type="EMBL" id="AAPI01000009">
    <property type="protein sequence ID" value="EAS46125.1"/>
    <property type="molecule type" value="Genomic_DNA"/>
</dbReference>
<dbReference type="SMART" id="SM00481">
    <property type="entry name" value="POLIIIAc"/>
    <property type="match status" value="1"/>
</dbReference>
<dbReference type="GO" id="GO:0006260">
    <property type="term" value="P:DNA replication"/>
    <property type="evidence" value="ECO:0007669"/>
    <property type="project" value="UniProtKB-KW"/>
</dbReference>
<comment type="function">
    <text evidence="13">DNA polymerase involved in damage-induced mutagenesis and translesion synthesis (TLS). It is not the major replicative DNA polymerase.</text>
</comment>
<keyword evidence="9 13" id="KW-0227">DNA damage</keyword>
<dbReference type="EC" id="2.7.7.7" evidence="3 13"/>
<dbReference type="HAMAP" id="MF_01902">
    <property type="entry name" value="DNApol_error_prone"/>
    <property type="match status" value="1"/>
</dbReference>
<dbReference type="Pfam" id="PF07733">
    <property type="entry name" value="DNA_pol3_alpha"/>
    <property type="match status" value="1"/>
</dbReference>
<dbReference type="GO" id="GO:0005737">
    <property type="term" value="C:cytoplasm"/>
    <property type="evidence" value="ECO:0007669"/>
    <property type="project" value="UniProtKB-SubCell"/>
</dbReference>
<dbReference type="STRING" id="314287.GB2207_00645"/>
<dbReference type="AlphaFoldDB" id="Q1YPP6"/>
<evidence type="ECO:0000256" key="8">
    <source>
        <dbReference type="ARBA" id="ARBA00022705"/>
    </source>
</evidence>
<dbReference type="InterPro" id="IPR011708">
    <property type="entry name" value="DNA_pol3_alpha_NTPase_dom"/>
</dbReference>
<dbReference type="Proteomes" id="UP000005555">
    <property type="component" value="Unassembled WGS sequence"/>
</dbReference>
<comment type="similarity">
    <text evidence="2 13">Belongs to the DNA polymerase type-C family. DnaE2 subfamily.</text>
</comment>
<evidence type="ECO:0000313" key="16">
    <source>
        <dbReference type="EMBL" id="EAS46125.1"/>
    </source>
</evidence>
<dbReference type="NCBIfam" id="NF004225">
    <property type="entry name" value="PRK05672.1"/>
    <property type="match status" value="1"/>
</dbReference>
<dbReference type="HOGENOM" id="CLU_001600_4_0_6"/>
<evidence type="ECO:0000256" key="10">
    <source>
        <dbReference type="ARBA" id="ARBA00022932"/>
    </source>
</evidence>
<dbReference type="Pfam" id="PF14579">
    <property type="entry name" value="HHH_6"/>
    <property type="match status" value="1"/>
</dbReference>
<comment type="subcellular location">
    <subcellularLocation>
        <location evidence="1 13">Cytoplasm</location>
    </subcellularLocation>
</comment>
<evidence type="ECO:0000256" key="6">
    <source>
        <dbReference type="ARBA" id="ARBA00022679"/>
    </source>
</evidence>
<evidence type="ECO:0000256" key="7">
    <source>
        <dbReference type="ARBA" id="ARBA00022695"/>
    </source>
</evidence>
<dbReference type="PANTHER" id="PTHR32294:SF4">
    <property type="entry name" value="ERROR-PRONE DNA POLYMERASE"/>
    <property type="match status" value="1"/>
</dbReference>
<dbReference type="Gene3D" id="2.40.50.140">
    <property type="entry name" value="Nucleic acid-binding proteins"/>
    <property type="match status" value="1"/>
</dbReference>
<keyword evidence="6 13" id="KW-0808">Transferase</keyword>
<evidence type="ECO:0000259" key="15">
    <source>
        <dbReference type="SMART" id="SM00481"/>
    </source>
</evidence>
<keyword evidence="8 13" id="KW-0235">DNA replication</keyword>
<comment type="caution">
    <text evidence="16">The sequence shown here is derived from an EMBL/GenBank/DDBJ whole genome shotgun (WGS) entry which is preliminary data.</text>
</comment>
<evidence type="ECO:0000256" key="2">
    <source>
        <dbReference type="ARBA" id="ARBA00007391"/>
    </source>
</evidence>
<evidence type="ECO:0000256" key="3">
    <source>
        <dbReference type="ARBA" id="ARBA00012417"/>
    </source>
</evidence>
<keyword evidence="5 13" id="KW-0963">Cytoplasm</keyword>
<feature type="domain" description="Polymerase/histidinol phosphatase N-terminal" evidence="15">
    <location>
        <begin position="4"/>
        <end position="71"/>
    </location>
</feature>
<keyword evidence="10 13" id="KW-0239">DNA-directed DNA polymerase</keyword>
<evidence type="ECO:0000256" key="11">
    <source>
        <dbReference type="ARBA" id="ARBA00023204"/>
    </source>
</evidence>
<organism evidence="16 17">
    <name type="scientific">gamma proteobacterium HTCC2207</name>
    <dbReference type="NCBI Taxonomy" id="314287"/>
    <lineage>
        <taxon>Bacteria</taxon>
        <taxon>Pseudomonadati</taxon>
        <taxon>Pseudomonadota</taxon>
        <taxon>Gammaproteobacteria</taxon>
        <taxon>Cellvibrionales</taxon>
        <taxon>Porticoccaceae</taxon>
        <taxon>SAR92 clade</taxon>
    </lineage>
</organism>
<dbReference type="GO" id="GO:0003887">
    <property type="term" value="F:DNA-directed DNA polymerase activity"/>
    <property type="evidence" value="ECO:0007669"/>
    <property type="project" value="UniProtKB-UniRule"/>
</dbReference>
<dbReference type="eggNOG" id="COG0587">
    <property type="taxonomic scope" value="Bacteria"/>
</dbReference>
<gene>
    <name evidence="13" type="primary">dnaE2</name>
    <name evidence="16" type="ORF">GB2207_00645</name>
</gene>
<keyword evidence="11 13" id="KW-0234">DNA repair</keyword>
<dbReference type="CDD" id="cd07434">
    <property type="entry name" value="PHP_PolIIIA_DnaE2"/>
    <property type="match status" value="1"/>
</dbReference>
<accession>Q1YPP6</accession>
<keyword evidence="17" id="KW-1185">Reference proteome</keyword>
<sequence>MSYAELHCISNFTFLRGASHPHELVKRASDLNYSAIAITDECSLAGVVKAHVAAIDHDFKLIIGSEFRLDGHKLIALAPNRQAYSELSALITLARRRGDKGSYQLDWNDLEGNLRNALLIWLPSQQLDVDHQRGEQLSNWFKDRLWVGITHLLSGHDANDYYYYRNLAAMWQLPMVACGDVHMHSRQRQPLQDTLTAIHHNCSVMQLGQRRFANSERHLRGLNQLQKLYPGALLRETLNIAKRCHFSLEELRYEYPSEVVPEHLTATEQLRFLVEQGVAKRWPNGISQSIRKQIEYELQVIAELNYESYFLTVEDIVAFARSRNILCQGRGSAANSVVCYCLFITEVAPDQISLLFERFISRERNEPPDIDVDFEHQRREEVIQYIYQKYGRQRAALAATVISYRPRSAVRDVGKALGLDALFIEQLSQSMSWWDRQADLQALFQQQGGSQEKKNQEKKNQEKKNQEENSQGQIATHFFKLLNEILGFPRHLSQHVGGFIITKSPISTLVPVVNASMAERTVIQWDKYDIEALGLLKIDVLALGMLSAVHRCFDLISQHQQINLTMQSIPKDDPATYDMLCTADSVGVFQIESRAQMAMLPRLKPRCFYDLVIEIAIVRPGPIQGGMVHPYLRRRQGLETVDYPSQEIKSVLERTLGIPVFQEQVIRLAMVAAGFSGGQADQLRRAMASSGKSGSGKNSTLAQFEQKLTDGMMARGYSLDFAERLFKQIQGFGVYGFPESHSASFALLAYVSAWLKCHHPAAFCCALLNSQPMGFYTPSQLLQDAQRHQIEIRPIDVCHSDWEHSLEMGSLEAGSSTEPAIRLGLCLIKGFSYRAAERIVLARSNSQQGFNSLPQLSRAAGLSQADLALLSSAGALRSLTSNRRQAHWDALAIEDYRPLLEPAQNSESLPAILSTPSEIEELNADYSSTGVSLGRHPMEILREQSKTLQRCKRTIDLPTLGNRRFVRIAGLVTGRQRPGTASGVIFLTLEDETGNSNIVVWTTVQERCREALLKGSLLMVKGVVETDGNVVHVIAQELTDCSSLMAEL</sequence>
<dbReference type="NCBIfam" id="TIGR00594">
    <property type="entry name" value="polc"/>
    <property type="match status" value="1"/>
</dbReference>